<dbReference type="AlphaFoldDB" id="C2ELM8"/>
<organism evidence="1 2">
    <name type="scientific">Lactobacillus ultunensis DSM 16047</name>
    <dbReference type="NCBI Taxonomy" id="525365"/>
    <lineage>
        <taxon>Bacteria</taxon>
        <taxon>Bacillati</taxon>
        <taxon>Bacillota</taxon>
        <taxon>Bacilli</taxon>
        <taxon>Lactobacillales</taxon>
        <taxon>Lactobacillaceae</taxon>
        <taxon>Lactobacillus</taxon>
    </lineage>
</organism>
<proteinExistence type="predicted"/>
<sequence length="39" mass="4727">MKIKLYITHKVYLNKRIISVKHMRIYMAENGKKTVKMAF</sequence>
<accession>C2ELM8</accession>
<keyword evidence="2" id="KW-1185">Reference proteome</keyword>
<reference evidence="1 2" key="1">
    <citation type="submission" date="2009-01" db="EMBL/GenBank/DDBJ databases">
        <authorList>
            <person name="Qin X."/>
            <person name="Bachman B."/>
            <person name="Battles P."/>
            <person name="Bell A."/>
            <person name="Bess C."/>
            <person name="Bickham C."/>
            <person name="Chaboub L."/>
            <person name="Chen D."/>
            <person name="Coyle M."/>
            <person name="Deiros D.R."/>
            <person name="Dinh H."/>
            <person name="Forbes L."/>
            <person name="Fowler G."/>
            <person name="Francisco L."/>
            <person name="Fu Q."/>
            <person name="Gubbala S."/>
            <person name="Hale W."/>
            <person name="Han Y."/>
            <person name="Hemphill L."/>
            <person name="Highlander S.K."/>
            <person name="Hirani K."/>
            <person name="Hogues M."/>
            <person name="Jackson L."/>
            <person name="Jakkamsetti A."/>
            <person name="Javaid M."/>
            <person name="Jiang H."/>
            <person name="Korchina V."/>
            <person name="Kovar C."/>
            <person name="Lara F."/>
            <person name="Lee S."/>
            <person name="Mata R."/>
            <person name="Mathew T."/>
            <person name="Moen C."/>
            <person name="Morales K."/>
            <person name="Munidasa M."/>
            <person name="Nazareth L."/>
            <person name="Ngo R."/>
            <person name="Nguyen L."/>
            <person name="Okwuonu G."/>
            <person name="Ongeri F."/>
            <person name="Patil S."/>
            <person name="Petrosino J."/>
            <person name="Pham C."/>
            <person name="Pham P."/>
            <person name="Pu L.-L."/>
            <person name="Puazo M."/>
            <person name="Raj R."/>
            <person name="Reid J."/>
            <person name="Rouhana J."/>
            <person name="Saada N."/>
            <person name="Shang Y."/>
            <person name="Simmons D."/>
            <person name="Thornton R."/>
            <person name="Warren J."/>
            <person name="Weissenberger G."/>
            <person name="Zhang J."/>
            <person name="Zhang L."/>
            <person name="Zhou C."/>
            <person name="Zhu D."/>
            <person name="Muzny D."/>
            <person name="Worley K."/>
            <person name="Gibbs R."/>
        </authorList>
    </citation>
    <scope>NUCLEOTIDE SEQUENCE [LARGE SCALE GENOMIC DNA]</scope>
    <source>
        <strain evidence="1 2">DSM 16047</strain>
    </source>
</reference>
<gene>
    <name evidence="1" type="ORF">HMPREF0548_0574</name>
</gene>
<dbReference type="EMBL" id="ACGU01000033">
    <property type="protein sequence ID" value="EEJ72585.1"/>
    <property type="molecule type" value="Genomic_DNA"/>
</dbReference>
<evidence type="ECO:0000313" key="1">
    <source>
        <dbReference type="EMBL" id="EEJ72585.1"/>
    </source>
</evidence>
<dbReference type="STRING" id="525365.HMPREF0548_0574"/>
<comment type="caution">
    <text evidence="1">The sequence shown here is derived from an EMBL/GenBank/DDBJ whole genome shotgun (WGS) entry which is preliminary data.</text>
</comment>
<dbReference type="HOGENOM" id="CLU_3311993_0_0_9"/>
<dbReference type="Proteomes" id="UP000005583">
    <property type="component" value="Unassembled WGS sequence"/>
</dbReference>
<protein>
    <submittedName>
        <fullName evidence="1">Uncharacterized protein</fullName>
    </submittedName>
</protein>
<evidence type="ECO:0000313" key="2">
    <source>
        <dbReference type="Proteomes" id="UP000005583"/>
    </source>
</evidence>
<name>C2ELM8_9LACO</name>